<feature type="transmembrane region" description="Helical" evidence="7">
    <location>
        <begin position="12"/>
        <end position="35"/>
    </location>
</feature>
<dbReference type="GO" id="GO:0009246">
    <property type="term" value="P:enterobacterial common antigen biosynthetic process"/>
    <property type="evidence" value="ECO:0007669"/>
    <property type="project" value="TreeGrafter"/>
</dbReference>
<gene>
    <name evidence="9" type="ORF">LY60_01065</name>
</gene>
<feature type="transmembrane region" description="Helical" evidence="7">
    <location>
        <begin position="281"/>
        <end position="298"/>
    </location>
</feature>
<dbReference type="PANTHER" id="PTHR40074">
    <property type="entry name" value="O-ACETYLTRANSFERASE WECH"/>
    <property type="match status" value="1"/>
</dbReference>
<feature type="transmembrane region" description="Helical" evidence="7">
    <location>
        <begin position="188"/>
        <end position="206"/>
    </location>
</feature>
<feature type="transmembrane region" description="Helical" evidence="7">
    <location>
        <begin position="157"/>
        <end position="176"/>
    </location>
</feature>
<dbReference type="OrthoDB" id="9810469at2"/>
<dbReference type="GO" id="GO:0016413">
    <property type="term" value="F:O-acetyltransferase activity"/>
    <property type="evidence" value="ECO:0007669"/>
    <property type="project" value="TreeGrafter"/>
</dbReference>
<feature type="transmembrane region" description="Helical" evidence="7">
    <location>
        <begin position="55"/>
        <end position="74"/>
    </location>
</feature>
<evidence type="ECO:0000256" key="2">
    <source>
        <dbReference type="ARBA" id="ARBA00007400"/>
    </source>
</evidence>
<evidence type="ECO:0000313" key="9">
    <source>
        <dbReference type="EMBL" id="TWH82759.1"/>
    </source>
</evidence>
<feature type="transmembrane region" description="Helical" evidence="7">
    <location>
        <begin position="218"/>
        <end position="239"/>
    </location>
</feature>
<keyword evidence="10" id="KW-1185">Reference proteome</keyword>
<feature type="transmembrane region" description="Helical" evidence="7">
    <location>
        <begin position="86"/>
        <end position="107"/>
    </location>
</feature>
<dbReference type="EMBL" id="VLKH01000002">
    <property type="protein sequence ID" value="TWH82759.1"/>
    <property type="molecule type" value="Genomic_DNA"/>
</dbReference>
<keyword evidence="9" id="KW-0808">Transferase</keyword>
<dbReference type="PANTHER" id="PTHR40074:SF2">
    <property type="entry name" value="O-ACETYLTRANSFERASE WECH"/>
    <property type="match status" value="1"/>
</dbReference>
<protein>
    <submittedName>
        <fullName evidence="9">Surface polysaccharide O-acyltransferase-like enzyme</fullName>
    </submittedName>
</protein>
<comment type="subcellular location">
    <subcellularLocation>
        <location evidence="1">Cell membrane</location>
        <topology evidence="1">Multi-pass membrane protein</topology>
    </subcellularLocation>
</comment>
<keyword evidence="6 7" id="KW-0472">Membrane</keyword>
<keyword evidence="4 7" id="KW-0812">Transmembrane</keyword>
<keyword evidence="5 7" id="KW-1133">Transmembrane helix</keyword>
<accession>A0A562JHS2</accession>
<name>A0A562JHS2_9FIRM</name>
<organism evidence="9 10">
    <name type="scientific">Sedimentibacter saalensis</name>
    <dbReference type="NCBI Taxonomy" id="130788"/>
    <lineage>
        <taxon>Bacteria</taxon>
        <taxon>Bacillati</taxon>
        <taxon>Bacillota</taxon>
        <taxon>Tissierellia</taxon>
        <taxon>Sedimentibacter</taxon>
    </lineage>
</organism>
<evidence type="ECO:0000256" key="3">
    <source>
        <dbReference type="ARBA" id="ARBA00022475"/>
    </source>
</evidence>
<dbReference type="InterPro" id="IPR002656">
    <property type="entry name" value="Acyl_transf_3_dom"/>
</dbReference>
<evidence type="ECO:0000256" key="6">
    <source>
        <dbReference type="ARBA" id="ARBA00023136"/>
    </source>
</evidence>
<evidence type="ECO:0000256" key="7">
    <source>
        <dbReference type="SAM" id="Phobius"/>
    </source>
</evidence>
<evidence type="ECO:0000256" key="1">
    <source>
        <dbReference type="ARBA" id="ARBA00004651"/>
    </source>
</evidence>
<keyword evidence="9" id="KW-0012">Acyltransferase</keyword>
<keyword evidence="3" id="KW-1003">Cell membrane</keyword>
<feature type="transmembrane region" description="Helical" evidence="7">
    <location>
        <begin position="251"/>
        <end position="269"/>
    </location>
</feature>
<proteinExistence type="inferred from homology"/>
<comment type="caution">
    <text evidence="9">The sequence shown here is derived from an EMBL/GenBank/DDBJ whole genome shotgun (WGS) entry which is preliminary data.</text>
</comment>
<dbReference type="Proteomes" id="UP000315343">
    <property type="component" value="Unassembled WGS sequence"/>
</dbReference>
<sequence>MDDRMISKNRVVYADVLKIFASFSVVFLHVAAGGWGSADIVSYEWKVFNIYDSMLRFGVPVFVMASGMFLLRPVKNISIGDIYKKYIPRIVICFLSWSFLYAIYPVVSGKMQFEQEKFLREFIFGHYHMWYLYMIVGLYIITPILRKIVQDKKSSEYFIILSVVFAFVLPFAAKVFQLKDFEMFVRKFEVSMVLGYSGYFVLGYYMDTYELKSAARKIIYAAGIIGVAATAVFTSMISLKSGKADGMFYSYLSPNVLVCSMAVFVFFRYSVSKINFGTKSLRAAGVLSACSFRIYLVHDFFNMFLYEWGISAMNYNPAISVPVIAALVFALSFITSYIIGKIPFLNKIL</sequence>
<feature type="transmembrane region" description="Helical" evidence="7">
    <location>
        <begin position="318"/>
        <end position="339"/>
    </location>
</feature>
<evidence type="ECO:0000256" key="4">
    <source>
        <dbReference type="ARBA" id="ARBA00022692"/>
    </source>
</evidence>
<feature type="domain" description="Acyltransferase 3" evidence="8">
    <location>
        <begin position="12"/>
        <end position="336"/>
    </location>
</feature>
<feature type="transmembrane region" description="Helical" evidence="7">
    <location>
        <begin position="127"/>
        <end position="145"/>
    </location>
</feature>
<reference evidence="9 10" key="1">
    <citation type="submission" date="2019-07" db="EMBL/GenBank/DDBJ databases">
        <title>Genomic Encyclopedia of Type Strains, Phase I: the one thousand microbial genomes (KMG-I) project.</title>
        <authorList>
            <person name="Kyrpides N."/>
        </authorList>
    </citation>
    <scope>NUCLEOTIDE SEQUENCE [LARGE SCALE GENOMIC DNA]</scope>
    <source>
        <strain evidence="9 10">DSM 13558</strain>
    </source>
</reference>
<dbReference type="AlphaFoldDB" id="A0A562JHS2"/>
<evidence type="ECO:0000259" key="8">
    <source>
        <dbReference type="Pfam" id="PF01757"/>
    </source>
</evidence>
<evidence type="ECO:0000313" key="10">
    <source>
        <dbReference type="Proteomes" id="UP000315343"/>
    </source>
</evidence>
<comment type="similarity">
    <text evidence="2">Belongs to the acyltransferase 3 family.</text>
</comment>
<dbReference type="GO" id="GO:0005886">
    <property type="term" value="C:plasma membrane"/>
    <property type="evidence" value="ECO:0007669"/>
    <property type="project" value="UniProtKB-SubCell"/>
</dbReference>
<dbReference type="RefSeq" id="WP_145080901.1">
    <property type="nucleotide sequence ID" value="NZ_VLKH01000002.1"/>
</dbReference>
<evidence type="ECO:0000256" key="5">
    <source>
        <dbReference type="ARBA" id="ARBA00022989"/>
    </source>
</evidence>
<dbReference type="Pfam" id="PF01757">
    <property type="entry name" value="Acyl_transf_3"/>
    <property type="match status" value="1"/>
</dbReference>